<evidence type="ECO:0000313" key="2">
    <source>
        <dbReference type="Proteomes" id="UP001595901"/>
    </source>
</evidence>
<comment type="caution">
    <text evidence="1">The sequence shown here is derived from an EMBL/GenBank/DDBJ whole genome shotgun (WGS) entry which is preliminary data.</text>
</comment>
<dbReference type="Proteomes" id="UP001595901">
    <property type="component" value="Unassembled WGS sequence"/>
</dbReference>
<name>A0ABV8D0A2_9STRE</name>
<organism evidence="1 2">
    <name type="scientific">Streptococcus dentapri</name>
    <dbReference type="NCBI Taxonomy" id="573564"/>
    <lineage>
        <taxon>Bacteria</taxon>
        <taxon>Bacillati</taxon>
        <taxon>Bacillota</taxon>
        <taxon>Bacilli</taxon>
        <taxon>Lactobacillales</taxon>
        <taxon>Streptococcaceae</taxon>
        <taxon>Streptococcus</taxon>
    </lineage>
</organism>
<evidence type="ECO:0008006" key="3">
    <source>
        <dbReference type="Google" id="ProtNLM"/>
    </source>
</evidence>
<accession>A0ABV8D0A2</accession>
<proteinExistence type="predicted"/>
<gene>
    <name evidence="1" type="ORF">ACFOSE_02800</name>
</gene>
<keyword evidence="2" id="KW-1185">Reference proteome</keyword>
<reference evidence="2" key="1">
    <citation type="journal article" date="2019" name="Int. J. Syst. Evol. Microbiol.">
        <title>The Global Catalogue of Microorganisms (GCM) 10K type strain sequencing project: providing services to taxonomists for standard genome sequencing and annotation.</title>
        <authorList>
            <consortium name="The Broad Institute Genomics Platform"/>
            <consortium name="The Broad Institute Genome Sequencing Center for Infectious Disease"/>
            <person name="Wu L."/>
            <person name="Ma J."/>
        </authorList>
    </citation>
    <scope>NUCLEOTIDE SEQUENCE [LARGE SCALE GENOMIC DNA]</scope>
    <source>
        <strain evidence="2">CCUG 58728</strain>
    </source>
</reference>
<protein>
    <recommendedName>
        <fullName evidence="3">Lipoprotein</fullName>
    </recommendedName>
</protein>
<dbReference type="EMBL" id="JBHSAC010000025">
    <property type="protein sequence ID" value="MFC3931722.1"/>
    <property type="molecule type" value="Genomic_DNA"/>
</dbReference>
<evidence type="ECO:0000313" key="1">
    <source>
        <dbReference type="EMBL" id="MFC3931722.1"/>
    </source>
</evidence>
<sequence length="310" mass="35513">MKEYYGAYDTYTGQFEIDDYAFIDKGHAVVTHFKQKQTKDLEKMKKYGKRSVLKKSSPRPIVTSSDYLILLNANLKGVYDSDPYQPDHLKKKKGEKWELLIYKREGDHLRKSTLDLFQLREPTKGTLSIYGPILPLQNGHKGLKVIVSASTRIIDLTTHKLMDGNVYKESIENPNSRANELAYQALVYPDLPDDDSNNRFRDVGMSDFSTSYASLFDSKKLKSQGANLPIASQYPKAYQLLLKDNSYLSMMVDDLKVDTKANASVLGLFNKDGEAGVFKDLPISEFRAVDKQEHTVNSYEEFMRYYNFSR</sequence>
<dbReference type="RefSeq" id="WP_380430233.1">
    <property type="nucleotide sequence ID" value="NZ_JBHSAC010000025.1"/>
</dbReference>